<evidence type="ECO:0000313" key="3">
    <source>
        <dbReference type="Proteomes" id="UP000327013"/>
    </source>
</evidence>
<dbReference type="InterPro" id="IPR036770">
    <property type="entry name" value="Ankyrin_rpt-contain_sf"/>
</dbReference>
<dbReference type="SMART" id="SM00248">
    <property type="entry name" value="ANK"/>
    <property type="match status" value="15"/>
</dbReference>
<dbReference type="Pfam" id="PF12796">
    <property type="entry name" value="Ank_2"/>
    <property type="match status" value="5"/>
</dbReference>
<accession>A0A5N6R3C5</accession>
<sequence length="763" mass="87141">MDQRLREAAQQGSIDALHSLVQEDPNVLDKIDEIPFVETPLHIAASAGHTQFAMEIMRLKPSLARKLNQDRFSPMHIALQNNQTQVVSRLLDVDKDLVRVQGKEGVTPLHYVAQTGNLDLLAEFQKVCPMSIKDVTIRRETALHIALNNNKLIAFERLRRWLQLTTLEDASSLLENKLLNWKNEEGNTLLHIAVSNNQPLVVRRLLNARVDTNATNLKGLTALGILQARQRQNGDNEIRDMLTSSLPRNMENATDLSDATEQENMDALYELIQTDAKVLDRMDDISFVETPLHIAASVGHTLFAWEIMRLKPSFVRKLDQNGFTPMHLALQSNQTKMVLQLLDADKDLVRVKGKEGVTPLHYVAQIGNLVLLKKFLEVCPESIKDVTIRKETVLHIALKYNMFDAFQLLLHWLQNNWLAIASVYQKKLLGWQDYKGNTVLHMAVSMNQTEVVRWLLDARIYTNTTNLADSTSLILQGQTENEIRDMLTSSLPRNTENATDLRDATEQGNIDALYKLIQTDAEVLDKMDDISFVESPLHIAASAGHTLFAREIMRLKPSFVRKLDRNGFTPMHLALQSNQKKMVLQLLDADKDLVRVEGKEGMTPLHYVAQIGNLDLLAKLLEVYPESIEDITIRKETVLHIALKYNMYEAFQFLLSWLRHKWFTIASVYQKKLLGWQDDEGNTVLHIAVFKNQTEASSCFLLKENKLGSQYWRRRFRNAVGKNTKNSEDKTALDILNQLNRQTGIDNSEIRNMLRSRSCWSFS</sequence>
<feature type="repeat" description="ANK" evidence="1">
    <location>
        <begin position="185"/>
        <end position="217"/>
    </location>
</feature>
<evidence type="ECO:0000256" key="1">
    <source>
        <dbReference type="PROSITE-ProRule" id="PRU00023"/>
    </source>
</evidence>
<keyword evidence="3" id="KW-1185">Reference proteome</keyword>
<name>A0A5N6R3C5_9ROSI</name>
<gene>
    <name evidence="2" type="ORF">FH972_012289</name>
</gene>
<evidence type="ECO:0000313" key="2">
    <source>
        <dbReference type="EMBL" id="KAE8055449.1"/>
    </source>
</evidence>
<dbReference type="EMBL" id="CM017325">
    <property type="protein sequence ID" value="KAE8055449.1"/>
    <property type="molecule type" value="Genomic_DNA"/>
</dbReference>
<dbReference type="Proteomes" id="UP000327013">
    <property type="component" value="Chromosome 5"/>
</dbReference>
<keyword evidence="1" id="KW-0040">ANK repeat</keyword>
<organism evidence="2 3">
    <name type="scientific">Carpinus fangiana</name>
    <dbReference type="NCBI Taxonomy" id="176857"/>
    <lineage>
        <taxon>Eukaryota</taxon>
        <taxon>Viridiplantae</taxon>
        <taxon>Streptophyta</taxon>
        <taxon>Embryophyta</taxon>
        <taxon>Tracheophyta</taxon>
        <taxon>Spermatophyta</taxon>
        <taxon>Magnoliopsida</taxon>
        <taxon>eudicotyledons</taxon>
        <taxon>Gunneridae</taxon>
        <taxon>Pentapetalae</taxon>
        <taxon>rosids</taxon>
        <taxon>fabids</taxon>
        <taxon>Fagales</taxon>
        <taxon>Betulaceae</taxon>
        <taxon>Carpinus</taxon>
    </lineage>
</organism>
<feature type="repeat" description="ANK" evidence="1">
    <location>
        <begin position="321"/>
        <end position="348"/>
    </location>
</feature>
<dbReference type="Gene3D" id="1.25.40.20">
    <property type="entry name" value="Ankyrin repeat-containing domain"/>
    <property type="match status" value="3"/>
</dbReference>
<dbReference type="OrthoDB" id="674805at2759"/>
<reference evidence="2 3" key="1">
    <citation type="submission" date="2019-06" db="EMBL/GenBank/DDBJ databases">
        <title>A chromosomal-level reference genome of Carpinus fangiana (Coryloideae, Betulaceae).</title>
        <authorList>
            <person name="Yang X."/>
            <person name="Wang Z."/>
            <person name="Zhang L."/>
            <person name="Hao G."/>
            <person name="Liu J."/>
            <person name="Yang Y."/>
        </authorList>
    </citation>
    <scope>NUCLEOTIDE SEQUENCE [LARGE SCALE GENOMIC DNA]</scope>
    <source>
        <strain evidence="2">Cfa_2016G</strain>
        <tissue evidence="2">Leaf</tissue>
    </source>
</reference>
<dbReference type="SUPFAM" id="SSF48403">
    <property type="entry name" value="Ankyrin repeat"/>
    <property type="match status" value="3"/>
</dbReference>
<dbReference type="PANTHER" id="PTHR24128:SF24">
    <property type="entry name" value="ANKYRIN REPEAT PROTEIN"/>
    <property type="match status" value="1"/>
</dbReference>
<feature type="repeat" description="ANK" evidence="1">
    <location>
        <begin position="566"/>
        <end position="598"/>
    </location>
</feature>
<feature type="repeat" description="ANK" evidence="1">
    <location>
        <begin position="435"/>
        <end position="467"/>
    </location>
</feature>
<dbReference type="AlphaFoldDB" id="A0A5N6R3C5"/>
<dbReference type="PROSITE" id="PS50088">
    <property type="entry name" value="ANK_REPEAT"/>
    <property type="match status" value="5"/>
</dbReference>
<dbReference type="InterPro" id="IPR002110">
    <property type="entry name" value="Ankyrin_rpt"/>
</dbReference>
<dbReference type="PROSITE" id="PS50297">
    <property type="entry name" value="ANK_REP_REGION"/>
    <property type="match status" value="5"/>
</dbReference>
<protein>
    <submittedName>
        <fullName evidence="2">Uncharacterized protein</fullName>
    </submittedName>
</protein>
<feature type="repeat" description="ANK" evidence="1">
    <location>
        <begin position="600"/>
        <end position="622"/>
    </location>
</feature>
<dbReference type="PANTHER" id="PTHR24128">
    <property type="entry name" value="HOMEOBOX PROTEIN WARIAI"/>
    <property type="match status" value="1"/>
</dbReference>
<proteinExistence type="predicted"/>
<dbReference type="Pfam" id="PF13857">
    <property type="entry name" value="Ank_5"/>
    <property type="match status" value="1"/>
</dbReference>